<sequence>MLTVVQIRALQPAPRPFKVFDSEGLYLLVQPSGALLWRFRYRCCGIERKLSLGGLPDVSLQQARRARDVAKAELDEGIDPVEEKRQKRLQADLAKTTFEVVATEYIEKMEREGRPAATLKKARWFLELLAGIAGGRSRR</sequence>
<dbReference type="PANTHER" id="PTHR30629">
    <property type="entry name" value="PROPHAGE INTEGRASE"/>
    <property type="match status" value="1"/>
</dbReference>
<protein>
    <recommendedName>
        <fullName evidence="3">Integrase DNA-binding domain-containing protein</fullName>
    </recommendedName>
</protein>
<dbReference type="EMBL" id="JAATJB010000010">
    <property type="protein sequence ID" value="NJB98792.1"/>
    <property type="molecule type" value="Genomic_DNA"/>
</dbReference>
<comment type="caution">
    <text evidence="4">The sequence shown here is derived from an EMBL/GenBank/DDBJ whole genome shotgun (WGS) entry which is preliminary data.</text>
</comment>
<accession>A0A7X6BEI0</accession>
<reference evidence="4 5" key="1">
    <citation type="submission" date="2020-03" db="EMBL/GenBank/DDBJ databases">
        <title>Genomic Encyclopedia of Type Strains, Phase IV (KMG-IV): sequencing the most valuable type-strain genomes for metagenomic binning, comparative biology and taxonomic classification.</title>
        <authorList>
            <person name="Goeker M."/>
        </authorList>
    </citation>
    <scope>NUCLEOTIDE SEQUENCE [LARGE SCALE GENOMIC DNA]</scope>
    <source>
        <strain evidence="4 5">DSM 7225</strain>
    </source>
</reference>
<feature type="domain" description="Integrase DNA-binding" evidence="3">
    <location>
        <begin position="2"/>
        <end position="87"/>
    </location>
</feature>
<dbReference type="PANTHER" id="PTHR30629:SF2">
    <property type="entry name" value="PROPHAGE INTEGRASE INTS-RELATED"/>
    <property type="match status" value="1"/>
</dbReference>
<proteinExistence type="inferred from homology"/>
<dbReference type="InterPro" id="IPR038488">
    <property type="entry name" value="Integrase_DNA-bd_sf"/>
</dbReference>
<evidence type="ECO:0000259" key="3">
    <source>
        <dbReference type="Pfam" id="PF13356"/>
    </source>
</evidence>
<dbReference type="Pfam" id="PF13356">
    <property type="entry name" value="Arm-DNA-bind_3"/>
    <property type="match status" value="1"/>
</dbReference>
<evidence type="ECO:0000256" key="1">
    <source>
        <dbReference type="ARBA" id="ARBA00008857"/>
    </source>
</evidence>
<evidence type="ECO:0000313" key="4">
    <source>
        <dbReference type="EMBL" id="NJB98792.1"/>
    </source>
</evidence>
<evidence type="ECO:0000256" key="2">
    <source>
        <dbReference type="ARBA" id="ARBA00022908"/>
    </source>
</evidence>
<dbReference type="InterPro" id="IPR025166">
    <property type="entry name" value="Integrase_DNA_bind_dom"/>
</dbReference>
<gene>
    <name evidence="4" type="ORF">GGR89_003129</name>
</gene>
<keyword evidence="5" id="KW-1185">Reference proteome</keyword>
<name>A0A7X6BEI0_9SPHN</name>
<evidence type="ECO:0000313" key="5">
    <source>
        <dbReference type="Proteomes" id="UP000531251"/>
    </source>
</evidence>
<dbReference type="GO" id="GO:0015074">
    <property type="term" value="P:DNA integration"/>
    <property type="evidence" value="ECO:0007669"/>
    <property type="project" value="UniProtKB-KW"/>
</dbReference>
<dbReference type="Proteomes" id="UP000531251">
    <property type="component" value="Unassembled WGS sequence"/>
</dbReference>
<dbReference type="AlphaFoldDB" id="A0A7X6BEI0"/>
<dbReference type="Gene3D" id="3.30.160.390">
    <property type="entry name" value="Integrase, DNA-binding domain"/>
    <property type="match status" value="1"/>
</dbReference>
<organism evidence="4 5">
    <name type="scientific">Sphingomonas trueperi</name>
    <dbReference type="NCBI Taxonomy" id="53317"/>
    <lineage>
        <taxon>Bacteria</taxon>
        <taxon>Pseudomonadati</taxon>
        <taxon>Pseudomonadota</taxon>
        <taxon>Alphaproteobacteria</taxon>
        <taxon>Sphingomonadales</taxon>
        <taxon>Sphingomonadaceae</taxon>
        <taxon>Sphingomonas</taxon>
    </lineage>
</organism>
<keyword evidence="2" id="KW-0229">DNA integration</keyword>
<dbReference type="InterPro" id="IPR050808">
    <property type="entry name" value="Phage_Integrase"/>
</dbReference>
<comment type="similarity">
    <text evidence="1">Belongs to the 'phage' integrase family.</text>
</comment>